<dbReference type="SUPFAM" id="SSF56112">
    <property type="entry name" value="Protein kinase-like (PK-like)"/>
    <property type="match status" value="1"/>
</dbReference>
<evidence type="ECO:0000313" key="2">
    <source>
        <dbReference type="EMBL" id="VAW33290.1"/>
    </source>
</evidence>
<proteinExistence type="predicted"/>
<dbReference type="PANTHER" id="PTHR44329:SF289">
    <property type="entry name" value="SERINE_THREONINE-PROTEIN KINASE VIK"/>
    <property type="match status" value="1"/>
</dbReference>
<dbReference type="SMART" id="SM00220">
    <property type="entry name" value="S_TKc"/>
    <property type="match status" value="1"/>
</dbReference>
<dbReference type="InterPro" id="IPR008271">
    <property type="entry name" value="Ser/Thr_kinase_AS"/>
</dbReference>
<dbReference type="GO" id="GO:0005524">
    <property type="term" value="F:ATP binding"/>
    <property type="evidence" value="ECO:0007669"/>
    <property type="project" value="InterPro"/>
</dbReference>
<dbReference type="GO" id="GO:0004674">
    <property type="term" value="F:protein serine/threonine kinase activity"/>
    <property type="evidence" value="ECO:0007669"/>
    <property type="project" value="TreeGrafter"/>
</dbReference>
<dbReference type="PROSITE" id="PS50011">
    <property type="entry name" value="PROTEIN_KINASE_DOM"/>
    <property type="match status" value="1"/>
</dbReference>
<dbReference type="AlphaFoldDB" id="A0A3B0UWR5"/>
<dbReference type="EMBL" id="UOEX01000028">
    <property type="protein sequence ID" value="VAW33290.1"/>
    <property type="molecule type" value="Genomic_DNA"/>
</dbReference>
<dbReference type="InterPro" id="IPR000719">
    <property type="entry name" value="Prot_kinase_dom"/>
</dbReference>
<dbReference type="Pfam" id="PF00069">
    <property type="entry name" value="Pkinase"/>
    <property type="match status" value="1"/>
</dbReference>
<feature type="non-terminal residue" evidence="2">
    <location>
        <position position="268"/>
    </location>
</feature>
<dbReference type="InterPro" id="IPR051681">
    <property type="entry name" value="Ser/Thr_Kinases-Pseudokinases"/>
</dbReference>
<gene>
    <name evidence="2" type="ORF">MNBD_DELTA03-845</name>
</gene>
<dbReference type="PANTHER" id="PTHR44329">
    <property type="entry name" value="SERINE/THREONINE-PROTEIN KINASE TNNI3K-RELATED"/>
    <property type="match status" value="1"/>
</dbReference>
<dbReference type="Gene3D" id="1.10.510.10">
    <property type="entry name" value="Transferase(Phosphotransferase) domain 1"/>
    <property type="match status" value="1"/>
</dbReference>
<reference evidence="2" key="1">
    <citation type="submission" date="2018-06" db="EMBL/GenBank/DDBJ databases">
        <authorList>
            <person name="Zhirakovskaya E."/>
        </authorList>
    </citation>
    <scope>NUCLEOTIDE SEQUENCE</scope>
</reference>
<accession>A0A3B0UWR5</accession>
<protein>
    <recommendedName>
        <fullName evidence="1">Protein kinase domain-containing protein</fullName>
    </recommendedName>
</protein>
<dbReference type="InterPro" id="IPR011009">
    <property type="entry name" value="Kinase-like_dom_sf"/>
</dbReference>
<dbReference type="CDD" id="cd14014">
    <property type="entry name" value="STKc_PknB_like"/>
    <property type="match status" value="1"/>
</dbReference>
<organism evidence="2">
    <name type="scientific">hydrothermal vent metagenome</name>
    <dbReference type="NCBI Taxonomy" id="652676"/>
    <lineage>
        <taxon>unclassified sequences</taxon>
        <taxon>metagenomes</taxon>
        <taxon>ecological metagenomes</taxon>
    </lineage>
</organism>
<sequence>MLTRLIKKFKGNSSAASATSGPRPAVDKPAWQPGDIILERYRVDEVHGGAMGRVYIAWHLGWNIPVAIKAPRPEVLAVPEGVKRVLTEADSWVRMGMHPNIATCFYVLNIDDTPYLFIEYVNGGDLQEWIKSGRCRDQRTNLSLAVQFCHGMEFTHSKGIIHRDIKPQNILLTKNALLKITDFGIIQIRTASGPGKPEAALSPGQAGPEVTAGFRGTPGYASPEQLRDAHRIDKRSDIFSFGICLWLMFCGRKPYTNNAVPATASFST</sequence>
<feature type="domain" description="Protein kinase" evidence="1">
    <location>
        <begin position="40"/>
        <end position="268"/>
    </location>
</feature>
<dbReference type="PROSITE" id="PS00108">
    <property type="entry name" value="PROTEIN_KINASE_ST"/>
    <property type="match status" value="1"/>
</dbReference>
<evidence type="ECO:0000259" key="1">
    <source>
        <dbReference type="PROSITE" id="PS50011"/>
    </source>
</evidence>
<name>A0A3B0UWR5_9ZZZZ</name>